<feature type="compositionally biased region" description="Basic and acidic residues" evidence="1">
    <location>
        <begin position="14"/>
        <end position="33"/>
    </location>
</feature>
<reference evidence="2 3" key="1">
    <citation type="journal article" date="2013" name="Front. Plant Sci.">
        <title>The Reference Genome of the Halophytic Plant Eutrema salsugineum.</title>
        <authorList>
            <person name="Yang R."/>
            <person name="Jarvis D.E."/>
            <person name="Chen H."/>
            <person name="Beilstein M.A."/>
            <person name="Grimwood J."/>
            <person name="Jenkins J."/>
            <person name="Shu S."/>
            <person name="Prochnik S."/>
            <person name="Xin M."/>
            <person name="Ma C."/>
            <person name="Schmutz J."/>
            <person name="Wing R.A."/>
            <person name="Mitchell-Olds T."/>
            <person name="Schumaker K.S."/>
            <person name="Wang X."/>
        </authorList>
    </citation>
    <scope>NUCLEOTIDE SEQUENCE [LARGE SCALE GENOMIC DNA]</scope>
</reference>
<dbReference type="eggNOG" id="KOG0014">
    <property type="taxonomic scope" value="Eukaryota"/>
</dbReference>
<proteinExistence type="predicted"/>
<feature type="region of interest" description="Disordered" evidence="1">
    <location>
        <begin position="1"/>
        <end position="41"/>
    </location>
</feature>
<dbReference type="KEGG" id="eus:EUTSA_v10003099mg"/>
<sequence length="196" mass="21957">MVNHESGTHKTITKGKENLENTCEENLKEKDESSSSLPSPVAVEADVTPIRSYDPMQNQRLYDFYLVDLPKKIDAFIKSTPQILNDKEPVHYNYQALYDYYDSIPQNLHDFNMKNNLNSNLNMISDADDLGMNSDTNVSPNEKQSFMDMSKEQTGDIGEHVDIPSMDGSHHQPSTASLVSPVTVGDDCAPNITDNL</sequence>
<protein>
    <submittedName>
        <fullName evidence="2">Uncharacterized protein</fullName>
    </submittedName>
</protein>
<dbReference type="Proteomes" id="UP000030689">
    <property type="component" value="Unassembled WGS sequence"/>
</dbReference>
<feature type="compositionally biased region" description="Polar residues" evidence="1">
    <location>
        <begin position="171"/>
        <end position="180"/>
    </location>
</feature>
<evidence type="ECO:0000313" key="3">
    <source>
        <dbReference type="Proteomes" id="UP000030689"/>
    </source>
</evidence>
<keyword evidence="3" id="KW-1185">Reference proteome</keyword>
<dbReference type="Gramene" id="ESQ37337">
    <property type="protein sequence ID" value="ESQ37337"/>
    <property type="gene ID" value="EUTSA_v10003099mg"/>
</dbReference>
<evidence type="ECO:0000313" key="2">
    <source>
        <dbReference type="EMBL" id="ESQ37337.1"/>
    </source>
</evidence>
<dbReference type="EMBL" id="KI517609">
    <property type="protein sequence ID" value="ESQ37337.1"/>
    <property type="molecule type" value="Genomic_DNA"/>
</dbReference>
<organism evidence="2 3">
    <name type="scientific">Eutrema salsugineum</name>
    <name type="common">Saltwater cress</name>
    <name type="synonym">Sisymbrium salsugineum</name>
    <dbReference type="NCBI Taxonomy" id="72664"/>
    <lineage>
        <taxon>Eukaryota</taxon>
        <taxon>Viridiplantae</taxon>
        <taxon>Streptophyta</taxon>
        <taxon>Embryophyta</taxon>
        <taxon>Tracheophyta</taxon>
        <taxon>Spermatophyta</taxon>
        <taxon>Magnoliopsida</taxon>
        <taxon>eudicotyledons</taxon>
        <taxon>Gunneridae</taxon>
        <taxon>Pentapetalae</taxon>
        <taxon>rosids</taxon>
        <taxon>malvids</taxon>
        <taxon>Brassicales</taxon>
        <taxon>Brassicaceae</taxon>
        <taxon>Eutremeae</taxon>
        <taxon>Eutrema</taxon>
    </lineage>
</organism>
<gene>
    <name evidence="2" type="ORF">EUTSA_v10003099mg</name>
</gene>
<name>V4L4W7_EUTSA</name>
<evidence type="ECO:0000256" key="1">
    <source>
        <dbReference type="SAM" id="MobiDB-lite"/>
    </source>
</evidence>
<dbReference type="AlphaFoldDB" id="V4L4W7"/>
<accession>V4L4W7</accession>
<feature type="region of interest" description="Disordered" evidence="1">
    <location>
        <begin position="165"/>
        <end position="196"/>
    </location>
</feature>